<evidence type="ECO:0000256" key="1">
    <source>
        <dbReference type="SAM" id="Phobius"/>
    </source>
</evidence>
<sequence length="96" mass="11679">MCEFLRLLDFESQNELISFELKANDLKNRDLIFIHANTRRTYKVIVGSLEKFLIVLNEILYRNFKKIKSSQLFRYTMTLIFASGLFWKRRKRRILN</sequence>
<evidence type="ECO:0000313" key="2">
    <source>
        <dbReference type="EMBL" id="EKR65359.1"/>
    </source>
</evidence>
<feature type="transmembrane region" description="Helical" evidence="1">
    <location>
        <begin position="72"/>
        <end position="87"/>
    </location>
</feature>
<gene>
    <name evidence="2" type="ORF">LEP1GSC036_1326</name>
</gene>
<name>A0A828Z5W9_9LEPT</name>
<organism evidence="2 3">
    <name type="scientific">Leptospira weilii str. 2006001853</name>
    <dbReference type="NCBI Taxonomy" id="1001589"/>
    <lineage>
        <taxon>Bacteria</taxon>
        <taxon>Pseudomonadati</taxon>
        <taxon>Spirochaetota</taxon>
        <taxon>Spirochaetia</taxon>
        <taxon>Leptospirales</taxon>
        <taxon>Leptospiraceae</taxon>
        <taxon>Leptospira</taxon>
    </lineage>
</organism>
<dbReference type="EMBL" id="AFLV02000021">
    <property type="protein sequence ID" value="EKR65359.1"/>
    <property type="molecule type" value="Genomic_DNA"/>
</dbReference>
<keyword evidence="1" id="KW-0472">Membrane</keyword>
<keyword evidence="1" id="KW-1133">Transmembrane helix</keyword>
<reference evidence="2 3" key="1">
    <citation type="submission" date="2012-10" db="EMBL/GenBank/DDBJ databases">
        <authorList>
            <person name="Harkins D.M."/>
            <person name="Durkin A.S."/>
            <person name="Brinkac L.M."/>
            <person name="Haft D.H."/>
            <person name="Selengut J.D."/>
            <person name="Sanka R."/>
            <person name="DePew J."/>
            <person name="Purushe J."/>
            <person name="Whelen A.C."/>
            <person name="Vinetz J.M."/>
            <person name="Sutton G.G."/>
            <person name="Nierman W.C."/>
            <person name="Fouts D.E."/>
        </authorList>
    </citation>
    <scope>NUCLEOTIDE SEQUENCE [LARGE SCALE GENOMIC DNA]</scope>
    <source>
        <strain evidence="2 3">2006001853</strain>
    </source>
</reference>
<proteinExistence type="predicted"/>
<keyword evidence="1" id="KW-0812">Transmembrane</keyword>
<comment type="caution">
    <text evidence="2">The sequence shown here is derived from an EMBL/GenBank/DDBJ whole genome shotgun (WGS) entry which is preliminary data.</text>
</comment>
<evidence type="ECO:0000313" key="3">
    <source>
        <dbReference type="Proteomes" id="UP000001338"/>
    </source>
</evidence>
<protein>
    <submittedName>
        <fullName evidence="2">Uncharacterized protein</fullName>
    </submittedName>
</protein>
<accession>A0A828Z5W9</accession>
<dbReference type="Proteomes" id="UP000001338">
    <property type="component" value="Unassembled WGS sequence"/>
</dbReference>
<dbReference type="AlphaFoldDB" id="A0A828Z5W9"/>